<feature type="signal peptide" evidence="3">
    <location>
        <begin position="1"/>
        <end position="18"/>
    </location>
</feature>
<keyword evidence="2" id="KW-0472">Membrane</keyword>
<dbReference type="Proteomes" id="UP001642484">
    <property type="component" value="Unassembled WGS sequence"/>
</dbReference>
<keyword evidence="3" id="KW-0732">Signal</keyword>
<evidence type="ECO:0000313" key="4">
    <source>
        <dbReference type="EMBL" id="CAK9026668.1"/>
    </source>
</evidence>
<proteinExistence type="predicted"/>
<gene>
    <name evidence="4" type="ORF">CCMP2556_LOCUS16466</name>
</gene>
<accession>A0ABP0KIL4</accession>
<sequence>MPILNLPILCLCFLGAQSLTKKGDVNAQLGNANANQLGYNPDDVPTETALKDFSGDWLFHVRTTSCHGDAFDNGANSYISRTFLPILSICSVGLLCLSWKEKREKEVYRLDEKNEKNEGRSEGLPDSQADESSNAESQGERSQRTSQEKSKRLFHVDFARICAVMCVIFEHSGSSAETSMLLLDLGGVSYTHRNVGFGLWWALPYLYVTSGMASMMSKSSIVGYVMRLLLVFTVGTLANLFADAVTHRDWFFVVMLLIMAPLAEPLRQALRQRSRSDDGPNPLTSGEEGESAEKARKRANPFFWTAWSTGWTFAFMMLWGTISCAALAFFVRGFTGDSEIERTFQDEKVSRWIQFYAPVLRHTPIILVHVGGTLFLSLLATLVCHDDNTGVVGWILLAFSYLQMIVVPWDQDSFAHLVNLNIVGMVTFQWPLAGSAMIARLVNAYWPFLLMFLCLDSMPDMWGRCDVHSPYSTWERFRMFLGEFTLVVCFIAGAFTPSDPKKVTPWLNLWSLYAYCFHVMWYRLFGSPYGAIITFASIPLFYFLLMSDKSSKPDSGTDGA</sequence>
<feature type="transmembrane region" description="Helical" evidence="2">
    <location>
        <begin position="302"/>
        <end position="331"/>
    </location>
</feature>
<feature type="transmembrane region" description="Helical" evidence="2">
    <location>
        <begin position="528"/>
        <end position="545"/>
    </location>
</feature>
<evidence type="ECO:0008006" key="6">
    <source>
        <dbReference type="Google" id="ProtNLM"/>
    </source>
</evidence>
<feature type="transmembrane region" description="Helical" evidence="2">
    <location>
        <begin position="78"/>
        <end position="99"/>
    </location>
</feature>
<evidence type="ECO:0000256" key="2">
    <source>
        <dbReference type="SAM" id="Phobius"/>
    </source>
</evidence>
<protein>
    <recommendedName>
        <fullName evidence="6">Acyltransferase 3 domain-containing protein</fullName>
    </recommendedName>
</protein>
<feature type="transmembrane region" description="Helical" evidence="2">
    <location>
        <begin position="221"/>
        <end position="242"/>
    </location>
</feature>
<reference evidence="4 5" key="1">
    <citation type="submission" date="2024-02" db="EMBL/GenBank/DDBJ databases">
        <authorList>
            <person name="Chen Y."/>
            <person name="Shah S."/>
            <person name="Dougan E. K."/>
            <person name="Thang M."/>
            <person name="Chan C."/>
        </authorList>
    </citation>
    <scope>NUCLEOTIDE SEQUENCE [LARGE SCALE GENOMIC DNA]</scope>
</reference>
<feature type="compositionally biased region" description="Basic and acidic residues" evidence="1">
    <location>
        <begin position="114"/>
        <end position="123"/>
    </location>
</feature>
<name>A0ABP0KIL4_9DINO</name>
<keyword evidence="5" id="KW-1185">Reference proteome</keyword>
<organism evidence="4 5">
    <name type="scientific">Durusdinium trenchii</name>
    <dbReference type="NCBI Taxonomy" id="1381693"/>
    <lineage>
        <taxon>Eukaryota</taxon>
        <taxon>Sar</taxon>
        <taxon>Alveolata</taxon>
        <taxon>Dinophyceae</taxon>
        <taxon>Suessiales</taxon>
        <taxon>Symbiodiniaceae</taxon>
        <taxon>Durusdinium</taxon>
    </lineage>
</organism>
<feature type="region of interest" description="Disordered" evidence="1">
    <location>
        <begin position="114"/>
        <end position="148"/>
    </location>
</feature>
<evidence type="ECO:0000256" key="1">
    <source>
        <dbReference type="SAM" id="MobiDB-lite"/>
    </source>
</evidence>
<feature type="region of interest" description="Disordered" evidence="1">
    <location>
        <begin position="271"/>
        <end position="294"/>
    </location>
</feature>
<evidence type="ECO:0000313" key="5">
    <source>
        <dbReference type="Proteomes" id="UP001642484"/>
    </source>
</evidence>
<feature type="transmembrane region" description="Helical" evidence="2">
    <location>
        <begin position="365"/>
        <end position="384"/>
    </location>
</feature>
<keyword evidence="2" id="KW-1133">Transmembrane helix</keyword>
<dbReference type="EMBL" id="CAXAMN010008824">
    <property type="protein sequence ID" value="CAK9026668.1"/>
    <property type="molecule type" value="Genomic_DNA"/>
</dbReference>
<evidence type="ECO:0000256" key="3">
    <source>
        <dbReference type="SAM" id="SignalP"/>
    </source>
</evidence>
<feature type="transmembrane region" description="Helical" evidence="2">
    <location>
        <begin position="190"/>
        <end position="209"/>
    </location>
</feature>
<comment type="caution">
    <text evidence="4">The sequence shown here is derived from an EMBL/GenBank/DDBJ whole genome shotgun (WGS) entry which is preliminary data.</text>
</comment>
<keyword evidence="2" id="KW-0812">Transmembrane</keyword>
<feature type="transmembrane region" description="Helical" evidence="2">
    <location>
        <begin position="391"/>
        <end position="409"/>
    </location>
</feature>
<feature type="compositionally biased region" description="Basic and acidic residues" evidence="1">
    <location>
        <begin position="138"/>
        <end position="148"/>
    </location>
</feature>
<feature type="chain" id="PRO_5046767567" description="Acyltransferase 3 domain-containing protein" evidence="3">
    <location>
        <begin position="19"/>
        <end position="560"/>
    </location>
</feature>